<comment type="caution">
    <text evidence="3">Lacks conserved residue(s) required for the propagation of feature annotation.</text>
</comment>
<gene>
    <name evidence="5" type="ORF">TcarDRAFT_2414</name>
</gene>
<evidence type="ECO:0000256" key="3">
    <source>
        <dbReference type="HAMAP-Rule" id="MF_01657"/>
    </source>
</evidence>
<keyword evidence="3" id="KW-0058">Aromatic hydrocarbons catabolism</keyword>
<dbReference type="eggNOG" id="COG4569">
    <property type="taxonomic scope" value="Bacteria"/>
</dbReference>
<dbReference type="EC" id="1.2.1.10" evidence="3"/>
<evidence type="ECO:0000313" key="5">
    <source>
        <dbReference type="EMBL" id="EAX48464.1"/>
    </source>
</evidence>
<dbReference type="AlphaFoldDB" id="A1HNW2"/>
<dbReference type="Pfam" id="PF01118">
    <property type="entry name" value="Semialdhyde_dh"/>
    <property type="match status" value="1"/>
</dbReference>
<evidence type="ECO:0000256" key="1">
    <source>
        <dbReference type="ARBA" id="ARBA00009244"/>
    </source>
</evidence>
<dbReference type="SUPFAM" id="SSF55347">
    <property type="entry name" value="Glyceraldehyde-3-phosphate dehydrogenase-like, C-terminal domain"/>
    <property type="match status" value="1"/>
</dbReference>
<feature type="domain" description="Semialdehyde dehydrogenase NAD-binding" evidence="4">
    <location>
        <begin position="6"/>
        <end position="119"/>
    </location>
</feature>
<dbReference type="Gene3D" id="3.30.360.10">
    <property type="entry name" value="Dihydrodipicolinate Reductase, domain 2"/>
    <property type="match status" value="1"/>
</dbReference>
<comment type="similarity">
    <text evidence="1 3">Belongs to the acetaldehyde dehydrogenase family.</text>
</comment>
<evidence type="ECO:0000259" key="4">
    <source>
        <dbReference type="SMART" id="SM00859"/>
    </source>
</evidence>
<feature type="binding site" evidence="3">
    <location>
        <position position="269"/>
    </location>
    <ligand>
        <name>NAD(+)</name>
        <dbReference type="ChEBI" id="CHEBI:57540"/>
    </ligand>
</feature>
<dbReference type="Pfam" id="PF09290">
    <property type="entry name" value="AcetDehyd-dimer"/>
    <property type="match status" value="1"/>
</dbReference>
<feature type="binding site" evidence="3">
    <location>
        <begin position="159"/>
        <end position="167"/>
    </location>
    <ligand>
        <name>NAD(+)</name>
        <dbReference type="ChEBI" id="CHEBI:57540"/>
    </ligand>
</feature>
<proteinExistence type="inferred from homology"/>
<dbReference type="Gene3D" id="3.40.50.720">
    <property type="entry name" value="NAD(P)-binding Rossmann-like Domain"/>
    <property type="match status" value="1"/>
</dbReference>
<dbReference type="SUPFAM" id="SSF51735">
    <property type="entry name" value="NAD(P)-binding Rossmann-fold domains"/>
    <property type="match status" value="1"/>
</dbReference>
<name>A1HNW2_9FIRM</name>
<dbReference type="Proteomes" id="UP000005139">
    <property type="component" value="Unassembled WGS sequence"/>
</dbReference>
<accession>A1HNW2</accession>
<comment type="caution">
    <text evidence="5">The sequence shown here is derived from an EMBL/GenBank/DDBJ whole genome shotgun (WGS) entry which is preliminary data.</text>
</comment>
<dbReference type="GO" id="GO:0051287">
    <property type="term" value="F:NAD binding"/>
    <property type="evidence" value="ECO:0007669"/>
    <property type="project" value="UniProtKB-UniRule"/>
</dbReference>
<reference evidence="5 6" key="2">
    <citation type="submission" date="2007-01" db="EMBL/GenBank/DDBJ databases">
        <title>Sequencing of the draft genome and assembly of Thermosinus carboxydivorans Nor1.</title>
        <authorList>
            <consortium name="US DOE Joint Genome Institute (JGI-PGF)"/>
            <person name="Copeland A."/>
            <person name="Lucas S."/>
            <person name="Lapidus A."/>
            <person name="Barry K."/>
            <person name="Glavina del Rio T."/>
            <person name="Dalin E."/>
            <person name="Tice H."/>
            <person name="Bruce D."/>
            <person name="Pitluck S."/>
            <person name="Richardson P."/>
        </authorList>
    </citation>
    <scope>NUCLEOTIDE SEQUENCE [LARGE SCALE GENOMIC DNA]</scope>
    <source>
        <strain evidence="5 6">Nor1</strain>
    </source>
</reference>
<keyword evidence="3" id="KW-0560">Oxidoreductase</keyword>
<dbReference type="InterPro" id="IPR000534">
    <property type="entry name" value="Semialdehyde_DH_NAD-bd"/>
</dbReference>
<dbReference type="EMBL" id="AAWL01000003">
    <property type="protein sequence ID" value="EAX48464.1"/>
    <property type="molecule type" value="Genomic_DNA"/>
</dbReference>
<dbReference type="InterPro" id="IPR003361">
    <property type="entry name" value="Acetaldehyde_dehydrogenase"/>
</dbReference>
<dbReference type="InterPro" id="IPR036291">
    <property type="entry name" value="NAD(P)-bd_dom_sf"/>
</dbReference>
<keyword evidence="6" id="KW-1185">Reference proteome</keyword>
<dbReference type="OrthoDB" id="9783105at2"/>
<organism evidence="5 6">
    <name type="scientific">Thermosinus carboxydivorans Nor1</name>
    <dbReference type="NCBI Taxonomy" id="401526"/>
    <lineage>
        <taxon>Bacteria</taxon>
        <taxon>Bacillati</taxon>
        <taxon>Bacillota</taxon>
        <taxon>Negativicutes</taxon>
        <taxon>Selenomonadales</taxon>
        <taxon>Sporomusaceae</taxon>
        <taxon>Thermosinus</taxon>
    </lineage>
</organism>
<dbReference type="HAMAP" id="MF_01657">
    <property type="entry name" value="Ac_ald_DH_ac"/>
    <property type="match status" value="1"/>
</dbReference>
<dbReference type="NCBIfam" id="NF006157">
    <property type="entry name" value="PRK08300.1"/>
    <property type="match status" value="1"/>
</dbReference>
<comment type="catalytic activity">
    <reaction evidence="3">
        <text>acetaldehyde + NAD(+) + CoA = acetyl-CoA + NADH + H(+)</text>
        <dbReference type="Rhea" id="RHEA:23288"/>
        <dbReference type="ChEBI" id="CHEBI:15343"/>
        <dbReference type="ChEBI" id="CHEBI:15378"/>
        <dbReference type="ChEBI" id="CHEBI:57287"/>
        <dbReference type="ChEBI" id="CHEBI:57288"/>
        <dbReference type="ChEBI" id="CHEBI:57540"/>
        <dbReference type="ChEBI" id="CHEBI:57945"/>
        <dbReference type="EC" id="1.2.1.10"/>
    </reaction>
</comment>
<feature type="active site" description="Acyl-thioester intermediate" evidence="3">
    <location>
        <position position="128"/>
    </location>
</feature>
<evidence type="ECO:0000256" key="2">
    <source>
        <dbReference type="ARBA" id="ARBA00023027"/>
    </source>
</evidence>
<dbReference type="PIRSF" id="PIRSF015689">
    <property type="entry name" value="Actaldh_dh_actl"/>
    <property type="match status" value="1"/>
</dbReference>
<dbReference type="NCBIfam" id="TIGR03215">
    <property type="entry name" value="ac_ald_DH_ac"/>
    <property type="match status" value="1"/>
</dbReference>
<dbReference type="GO" id="GO:0008774">
    <property type="term" value="F:acetaldehyde dehydrogenase (acetylating) activity"/>
    <property type="evidence" value="ECO:0007669"/>
    <property type="project" value="UniProtKB-UniRule"/>
</dbReference>
<dbReference type="SMART" id="SM00859">
    <property type="entry name" value="Semialdhyde_dh"/>
    <property type="match status" value="1"/>
</dbReference>
<keyword evidence="2 3" id="KW-0520">NAD</keyword>
<sequence length="293" mass="31280">MQKKLRAAVLGPGNIGIDLMLKLLRSPYHEVALVSGIDPQSEGLKIAASKGIPTSLEGIDGVLAIKDQLDIVFDATGAKPHLKHAPLLKEAGLFTVDLTPAAVGPYVVPAVNLDQHLNSAINVNLITCGGQATIPIVYGISRVTEVEYAEIVATISSRSAGPGTRKNIDEFTQTTRRGLISVGGAKDAKAIIILNPAEPPILMRNTIYAKCDTRRIDDIVKSVNEIVAKVQRYVPGYRLKVPPYADGERVVAMIEVTGAGDYLPTYSGNLDIITAAAVAVGERYAQFKQKAVF</sequence>
<reference evidence="5 6" key="1">
    <citation type="submission" date="2007-01" db="EMBL/GenBank/DDBJ databases">
        <title>Annotation of the draft genome assembly of Thermosinus carboxydivorans Nor1.</title>
        <authorList>
            <consortium name="US DOE Joint Genome Institute (JGI-ORNL)"/>
            <person name="Larimer F."/>
            <person name="Land M."/>
            <person name="Hauser L."/>
        </authorList>
    </citation>
    <scope>NUCLEOTIDE SEQUENCE [LARGE SCALE GENOMIC DNA]</scope>
    <source>
        <strain evidence="5 6">Nor1</strain>
    </source>
</reference>
<dbReference type="RefSeq" id="WP_007288712.1">
    <property type="nucleotide sequence ID" value="NZ_AAWL01000003.1"/>
</dbReference>
<dbReference type="InterPro" id="IPR015426">
    <property type="entry name" value="Acetylaldehyde_DH_C"/>
</dbReference>
<dbReference type="CDD" id="cd23933">
    <property type="entry name" value="ALDH_C"/>
    <property type="match status" value="1"/>
</dbReference>
<evidence type="ECO:0000313" key="6">
    <source>
        <dbReference type="Proteomes" id="UP000005139"/>
    </source>
</evidence>
<protein>
    <recommendedName>
        <fullName evidence="3">Acetaldehyde dehydrogenase</fullName>
        <ecNumber evidence="3">1.2.1.10</ecNumber>
    </recommendedName>
    <alternativeName>
        <fullName evidence="3">Acetaldehyde dehydrogenase [acetylating]</fullName>
    </alternativeName>
</protein>